<feature type="compositionally biased region" description="Basic and acidic residues" evidence="9">
    <location>
        <begin position="557"/>
        <end position="571"/>
    </location>
</feature>
<gene>
    <name evidence="11" type="ORF">PENANT_c036G02396</name>
</gene>
<evidence type="ECO:0000256" key="8">
    <source>
        <dbReference type="PROSITE-ProRule" id="PRU00023"/>
    </source>
</evidence>
<dbReference type="GO" id="GO:0072330">
    <property type="term" value="P:monocarboxylic acid biosynthetic process"/>
    <property type="evidence" value="ECO:0007669"/>
    <property type="project" value="UniProtKB-ARBA"/>
</dbReference>
<dbReference type="GO" id="GO:0017000">
    <property type="term" value="P:antibiotic biosynthetic process"/>
    <property type="evidence" value="ECO:0007669"/>
    <property type="project" value="UniProtKB-ARBA"/>
</dbReference>
<feature type="region of interest" description="Disordered" evidence="9">
    <location>
        <begin position="530"/>
        <end position="571"/>
    </location>
</feature>
<dbReference type="PROSITE" id="PS50088">
    <property type="entry name" value="ANK_REPEAT"/>
    <property type="match status" value="1"/>
</dbReference>
<accession>A0A1V6PTW6</accession>
<feature type="domain" description="DUF676" evidence="10">
    <location>
        <begin position="26"/>
        <end position="160"/>
    </location>
</feature>
<dbReference type="Gene3D" id="1.25.40.20">
    <property type="entry name" value="Ankyrin repeat-containing domain"/>
    <property type="match status" value="1"/>
</dbReference>
<dbReference type="GO" id="GO:0005739">
    <property type="term" value="C:mitochondrion"/>
    <property type="evidence" value="ECO:0007669"/>
    <property type="project" value="UniProtKB-SubCell"/>
</dbReference>
<keyword evidence="12" id="KW-1185">Reference proteome</keyword>
<evidence type="ECO:0000256" key="5">
    <source>
        <dbReference type="ARBA" id="ARBA00022824"/>
    </source>
</evidence>
<dbReference type="GO" id="GO:0016020">
    <property type="term" value="C:membrane"/>
    <property type="evidence" value="ECO:0007669"/>
    <property type="project" value="UniProtKB-SubCell"/>
</dbReference>
<dbReference type="SUPFAM" id="SSF53474">
    <property type="entry name" value="alpha/beta-Hydrolases"/>
    <property type="match status" value="1"/>
</dbReference>
<dbReference type="EMBL" id="MDYN01000036">
    <property type="protein sequence ID" value="OQD80373.1"/>
    <property type="molecule type" value="Genomic_DNA"/>
</dbReference>
<evidence type="ECO:0000256" key="2">
    <source>
        <dbReference type="ARBA" id="ARBA00004240"/>
    </source>
</evidence>
<dbReference type="GO" id="GO:0005783">
    <property type="term" value="C:endoplasmic reticulum"/>
    <property type="evidence" value="ECO:0007669"/>
    <property type="project" value="UniProtKB-SubCell"/>
</dbReference>
<evidence type="ECO:0000256" key="1">
    <source>
        <dbReference type="ARBA" id="ARBA00004173"/>
    </source>
</evidence>
<dbReference type="Pfam" id="PF05057">
    <property type="entry name" value="DUF676"/>
    <property type="match status" value="1"/>
</dbReference>
<dbReference type="SMART" id="SM00248">
    <property type="entry name" value="ANK"/>
    <property type="match status" value="4"/>
</dbReference>
<evidence type="ECO:0000256" key="7">
    <source>
        <dbReference type="ARBA" id="ARBA00023136"/>
    </source>
</evidence>
<dbReference type="Gene3D" id="3.40.50.1820">
    <property type="entry name" value="alpha/beta hydrolase"/>
    <property type="match status" value="1"/>
</dbReference>
<dbReference type="PROSITE" id="PS50297">
    <property type="entry name" value="ANK_REP_REGION"/>
    <property type="match status" value="1"/>
</dbReference>
<evidence type="ECO:0000259" key="10">
    <source>
        <dbReference type="Pfam" id="PF05057"/>
    </source>
</evidence>
<dbReference type="InterPro" id="IPR036770">
    <property type="entry name" value="Ankyrin_rpt-contain_sf"/>
</dbReference>
<keyword evidence="8" id="KW-0040">ANK repeat</keyword>
<keyword evidence="6" id="KW-0496">Mitochondrion</keyword>
<dbReference type="SUPFAM" id="SSF48403">
    <property type="entry name" value="Ankyrin repeat"/>
    <property type="match status" value="1"/>
</dbReference>
<evidence type="ECO:0000313" key="11">
    <source>
        <dbReference type="EMBL" id="OQD80373.1"/>
    </source>
</evidence>
<evidence type="ECO:0000256" key="6">
    <source>
        <dbReference type="ARBA" id="ARBA00023128"/>
    </source>
</evidence>
<dbReference type="InterPro" id="IPR052374">
    <property type="entry name" value="SERAC1"/>
</dbReference>
<comment type="caution">
    <text evidence="11">The sequence shown here is derived from an EMBL/GenBank/DDBJ whole genome shotgun (WGS) entry which is preliminary data.</text>
</comment>
<dbReference type="AlphaFoldDB" id="A0A1V6PTW6"/>
<evidence type="ECO:0000256" key="3">
    <source>
        <dbReference type="ARBA" id="ARBA00004370"/>
    </source>
</evidence>
<organism evidence="11 12">
    <name type="scientific">Penicillium antarcticum</name>
    <dbReference type="NCBI Taxonomy" id="416450"/>
    <lineage>
        <taxon>Eukaryota</taxon>
        <taxon>Fungi</taxon>
        <taxon>Dikarya</taxon>
        <taxon>Ascomycota</taxon>
        <taxon>Pezizomycotina</taxon>
        <taxon>Eurotiomycetes</taxon>
        <taxon>Eurotiomycetidae</taxon>
        <taxon>Eurotiales</taxon>
        <taxon>Aspergillaceae</taxon>
        <taxon>Penicillium</taxon>
    </lineage>
</organism>
<protein>
    <recommendedName>
        <fullName evidence="10">DUF676 domain-containing protein</fullName>
    </recommendedName>
</protein>
<keyword evidence="7" id="KW-0472">Membrane</keyword>
<dbReference type="Proteomes" id="UP000191672">
    <property type="component" value="Unassembled WGS sequence"/>
</dbReference>
<sequence length="815" mass="90725">MAEAYSTTGDYGIRTLYEPENANVDIVFIHGLTGNRETTWSFKPTKQFWPQNLLPKDLPTARITTFGYDADIIGALKIAGSNTIRDHGKALAHELAVWRKRTKSNRRPLIFVAHSLGGLVTEQALLISRGAAQQYYKDIFESTVAIAFMGTPHFGSNKAAWAVPLTRLANVLRTANKEIMQVLAPGSEMLANLQQEFHSMLEDYRQNHGKTLKIFCFYEEVEVTGVGKIVPDHSAILSSYQNRSIHAERVVHPFDWAHQLGAQAPRPLPAPLTRDLFSGLKARAQKNTQVPHLSPKGGAVISNLTASRDININHITTIRPLAQSLYHSCFNSSDIFNQARNDLGLLVSVLDVTQKYISDRQSNDAQSPELDRALASCYEVLTDLSRMKEHFDSVGYQAQTTWERMGWSTDELAEMRARLSICIQTLNLLATTEKRYSEANIQRILEGIFEEIRSGKRDGSAVSSFMGDTVAMTEKEKWREIRKELQTVGITSEMFSRHIEFIKGTIATAVHEGALGDSALGNIYTELQHNSDSKPFPASASRKRPSTKKKASLTRLEASEQMKQKELNDSRQNRVQLEEVLGADRKRPSRIARMLYAVSHDVSDLYQAIDSSNSFNVQRLVEKGADVRKGLDFAIRGRNVAMVKHLVVYFGGHSAAIKEAFELAAEMAHRDMARAILEHMDDAGKTHAMMHSAEFGYSWTVRIFKEFGKGPNTYLNGTTALILAAEYGYVNYAEVLLKNGADVNLQTGKYLSYTTAFGAAMKNSSPSLRFKMAKLFISYGIDVHGGNGSQSPLTMAQALGQQNIIKLLKKAGATY</sequence>
<evidence type="ECO:0000256" key="9">
    <source>
        <dbReference type="SAM" id="MobiDB-lite"/>
    </source>
</evidence>
<evidence type="ECO:0000313" key="12">
    <source>
        <dbReference type="Proteomes" id="UP000191672"/>
    </source>
</evidence>
<keyword evidence="5" id="KW-0256">Endoplasmic reticulum</keyword>
<comment type="subcellular location">
    <subcellularLocation>
        <location evidence="2">Endoplasmic reticulum</location>
    </subcellularLocation>
    <subcellularLocation>
        <location evidence="3">Membrane</location>
    </subcellularLocation>
    <subcellularLocation>
        <location evidence="1">Mitochondrion</location>
    </subcellularLocation>
</comment>
<dbReference type="InterPro" id="IPR007751">
    <property type="entry name" value="DUF676_lipase-like"/>
</dbReference>
<dbReference type="PANTHER" id="PTHR48182:SF2">
    <property type="entry name" value="PROTEIN SERAC1"/>
    <property type="match status" value="1"/>
</dbReference>
<reference evidence="12" key="1">
    <citation type="journal article" date="2017" name="Nat. Microbiol.">
        <title>Global analysis of biosynthetic gene clusters reveals vast potential of secondary metabolite production in Penicillium species.</title>
        <authorList>
            <person name="Nielsen J.C."/>
            <person name="Grijseels S."/>
            <person name="Prigent S."/>
            <person name="Ji B."/>
            <person name="Dainat J."/>
            <person name="Nielsen K.F."/>
            <person name="Frisvad J.C."/>
            <person name="Workman M."/>
            <person name="Nielsen J."/>
        </authorList>
    </citation>
    <scope>NUCLEOTIDE SEQUENCE [LARGE SCALE GENOMIC DNA]</scope>
    <source>
        <strain evidence="12">IBT 31811</strain>
    </source>
</reference>
<dbReference type="InterPro" id="IPR029058">
    <property type="entry name" value="AB_hydrolase_fold"/>
</dbReference>
<dbReference type="PANTHER" id="PTHR48182">
    <property type="entry name" value="PROTEIN SERAC1"/>
    <property type="match status" value="1"/>
</dbReference>
<evidence type="ECO:0000256" key="4">
    <source>
        <dbReference type="ARBA" id="ARBA00007920"/>
    </source>
</evidence>
<comment type="similarity">
    <text evidence="4">Belongs to the putative lipase ROG1 family.</text>
</comment>
<name>A0A1V6PTW6_9EURO</name>
<proteinExistence type="inferred from homology"/>
<dbReference type="Pfam" id="PF12796">
    <property type="entry name" value="Ank_2"/>
    <property type="match status" value="1"/>
</dbReference>
<dbReference type="InterPro" id="IPR002110">
    <property type="entry name" value="Ankyrin_rpt"/>
</dbReference>
<feature type="repeat" description="ANK" evidence="8">
    <location>
        <begin position="716"/>
        <end position="748"/>
    </location>
</feature>
<feature type="compositionally biased region" description="Basic residues" evidence="9">
    <location>
        <begin position="541"/>
        <end position="552"/>
    </location>
</feature>